<accession>A0A9P5PRS0</accession>
<keyword evidence="3" id="KW-1185">Reference proteome</keyword>
<dbReference type="OrthoDB" id="2886361at2759"/>
<protein>
    <recommendedName>
        <fullName evidence="1">F-box domain-containing protein</fullName>
    </recommendedName>
</protein>
<gene>
    <name evidence="2" type="ORF">BDP27DRAFT_1404240</name>
</gene>
<dbReference type="AlphaFoldDB" id="A0A9P5PRS0"/>
<proteinExistence type="predicted"/>
<reference evidence="2" key="1">
    <citation type="submission" date="2020-11" db="EMBL/GenBank/DDBJ databases">
        <authorList>
            <consortium name="DOE Joint Genome Institute"/>
            <person name="Ahrendt S."/>
            <person name="Riley R."/>
            <person name="Andreopoulos W."/>
            <person name="Labutti K."/>
            <person name="Pangilinan J."/>
            <person name="Ruiz-Duenas F.J."/>
            <person name="Barrasa J.M."/>
            <person name="Sanchez-Garcia M."/>
            <person name="Camarero S."/>
            <person name="Miyauchi S."/>
            <person name="Serrano A."/>
            <person name="Linde D."/>
            <person name="Babiker R."/>
            <person name="Drula E."/>
            <person name="Ayuso-Fernandez I."/>
            <person name="Pacheco R."/>
            <person name="Padilla G."/>
            <person name="Ferreira P."/>
            <person name="Barriuso J."/>
            <person name="Kellner H."/>
            <person name="Castanera R."/>
            <person name="Alfaro M."/>
            <person name="Ramirez L."/>
            <person name="Pisabarro A.G."/>
            <person name="Kuo A."/>
            <person name="Tritt A."/>
            <person name="Lipzen A."/>
            <person name="He G."/>
            <person name="Yan M."/>
            <person name="Ng V."/>
            <person name="Cullen D."/>
            <person name="Martin F."/>
            <person name="Rosso M.-N."/>
            <person name="Henrissat B."/>
            <person name="Hibbett D."/>
            <person name="Martinez A.T."/>
            <person name="Grigoriev I.V."/>
        </authorList>
    </citation>
    <scope>NUCLEOTIDE SEQUENCE</scope>
    <source>
        <strain evidence="2">AH 40177</strain>
    </source>
</reference>
<feature type="domain" description="F-box" evidence="1">
    <location>
        <begin position="4"/>
        <end position="50"/>
    </location>
</feature>
<dbReference type="SUPFAM" id="SSF81383">
    <property type="entry name" value="F-box domain"/>
    <property type="match status" value="1"/>
</dbReference>
<evidence type="ECO:0000313" key="2">
    <source>
        <dbReference type="EMBL" id="KAF9066800.1"/>
    </source>
</evidence>
<evidence type="ECO:0000313" key="3">
    <source>
        <dbReference type="Proteomes" id="UP000772434"/>
    </source>
</evidence>
<dbReference type="InterPro" id="IPR036047">
    <property type="entry name" value="F-box-like_dom_sf"/>
</dbReference>
<name>A0A9P5PRS0_9AGAR</name>
<dbReference type="EMBL" id="JADNRY010000082">
    <property type="protein sequence ID" value="KAF9066800.1"/>
    <property type="molecule type" value="Genomic_DNA"/>
</dbReference>
<organism evidence="2 3">
    <name type="scientific">Rhodocollybia butyracea</name>
    <dbReference type="NCBI Taxonomy" id="206335"/>
    <lineage>
        <taxon>Eukaryota</taxon>
        <taxon>Fungi</taxon>
        <taxon>Dikarya</taxon>
        <taxon>Basidiomycota</taxon>
        <taxon>Agaricomycotina</taxon>
        <taxon>Agaricomycetes</taxon>
        <taxon>Agaricomycetidae</taxon>
        <taxon>Agaricales</taxon>
        <taxon>Marasmiineae</taxon>
        <taxon>Omphalotaceae</taxon>
        <taxon>Rhodocollybia</taxon>
    </lineage>
</organism>
<comment type="caution">
    <text evidence="2">The sequence shown here is derived from an EMBL/GenBank/DDBJ whole genome shotgun (WGS) entry which is preliminary data.</text>
</comment>
<evidence type="ECO:0000259" key="1">
    <source>
        <dbReference type="PROSITE" id="PS50181"/>
    </source>
</evidence>
<dbReference type="Proteomes" id="UP000772434">
    <property type="component" value="Unassembled WGS sequence"/>
</dbReference>
<dbReference type="PROSITE" id="PS50181">
    <property type="entry name" value="FBOX"/>
    <property type="match status" value="1"/>
</dbReference>
<dbReference type="InterPro" id="IPR001810">
    <property type="entry name" value="F-box_dom"/>
</dbReference>
<sequence>MSKPKRLVDIPMDILLELVLYLDVPDALSLVSSCRQLNVLRAHHSFWHALVQNLDVPLACPPFSDYAKNPRELILRTVQRQRALLSSPNPTPVRVQRYLKCWDIETICHVPGTNLYLTYGSLEDGMARCWDLTMGTSISQVYIGRNILSKSTLPVKRGEFLICMLMAETAQEFIATSVVVLCLKYDMDIDPNTLSYSPSNVRLSVLHRSSLDSTYPAMYPSCVINGEGVVAIVKLANSVSISAFNVFNGAECTIETDLTEIDVDYIDLAFNGQDLVILTGNSVTSWLYRCPKDLLPYDTKTVAASHRSNHLINFVSSSPAIQLDQQLRSYERWGFYPSGGVNGTKFAATLYDIVGLGMPPSLECVFWDLEPTATDSGISAALAHRRTLPGMQFYAVSCMGSESGTWGAFACSPRDVGSTGHSIGHDFEIDVGIQIAGVPEHITESSDEEVSWKADIFLIHYDATTRTSNLYRPELPVMMSYISMNDIKSLEFDERLGVLYILVESAEGALPVFVTPMVLVTVEVVEIFSQRNKVIVPFFILQNPNRVAKYLVKFGQSGAVSYC</sequence>